<dbReference type="Gene3D" id="3.30.450.20">
    <property type="entry name" value="PAS domain"/>
    <property type="match status" value="1"/>
</dbReference>
<evidence type="ECO:0000259" key="12">
    <source>
        <dbReference type="PROSITE" id="PS50109"/>
    </source>
</evidence>
<dbReference type="Pfam" id="PF02518">
    <property type="entry name" value="HATPase_c"/>
    <property type="match status" value="1"/>
</dbReference>
<name>A0A2G8T218_9BURK</name>
<keyword evidence="6" id="KW-0547">Nucleotide-binding</keyword>
<dbReference type="Pfam" id="PF00672">
    <property type="entry name" value="HAMP"/>
    <property type="match status" value="1"/>
</dbReference>
<evidence type="ECO:0000256" key="11">
    <source>
        <dbReference type="SAM" id="Phobius"/>
    </source>
</evidence>
<dbReference type="SUPFAM" id="SSF158472">
    <property type="entry name" value="HAMP domain-like"/>
    <property type="match status" value="1"/>
</dbReference>
<comment type="subcellular location">
    <subcellularLocation>
        <location evidence="2">Membrane</location>
    </subcellularLocation>
</comment>
<dbReference type="CDD" id="cd06225">
    <property type="entry name" value="HAMP"/>
    <property type="match status" value="1"/>
</dbReference>
<dbReference type="PANTHER" id="PTHR43065">
    <property type="entry name" value="SENSOR HISTIDINE KINASE"/>
    <property type="match status" value="1"/>
</dbReference>
<evidence type="ECO:0000313" key="15">
    <source>
        <dbReference type="Proteomes" id="UP000228593"/>
    </source>
</evidence>
<evidence type="ECO:0000256" key="1">
    <source>
        <dbReference type="ARBA" id="ARBA00000085"/>
    </source>
</evidence>
<dbReference type="SMART" id="SM00304">
    <property type="entry name" value="HAMP"/>
    <property type="match status" value="1"/>
</dbReference>
<accession>A0A2G8T218</accession>
<dbReference type="PROSITE" id="PS50109">
    <property type="entry name" value="HIS_KIN"/>
    <property type="match status" value="1"/>
</dbReference>
<dbReference type="InterPro" id="IPR035965">
    <property type="entry name" value="PAS-like_dom_sf"/>
</dbReference>
<organism evidence="14 15">
    <name type="scientific">Massilia psychrophila</name>
    <dbReference type="NCBI Taxonomy" id="1603353"/>
    <lineage>
        <taxon>Bacteria</taxon>
        <taxon>Pseudomonadati</taxon>
        <taxon>Pseudomonadota</taxon>
        <taxon>Betaproteobacteria</taxon>
        <taxon>Burkholderiales</taxon>
        <taxon>Oxalobacteraceae</taxon>
        <taxon>Telluria group</taxon>
        <taxon>Massilia</taxon>
    </lineage>
</organism>
<keyword evidence="4" id="KW-0597">Phosphoprotein</keyword>
<feature type="domain" description="Histidine kinase" evidence="12">
    <location>
        <begin position="553"/>
        <end position="782"/>
    </location>
</feature>
<dbReference type="PANTHER" id="PTHR43065:SF10">
    <property type="entry name" value="PEROXIDE STRESS-ACTIVATED HISTIDINE KINASE MAK3"/>
    <property type="match status" value="1"/>
</dbReference>
<dbReference type="OrthoDB" id="9815750at2"/>
<dbReference type="GO" id="GO:0005524">
    <property type="term" value="F:ATP binding"/>
    <property type="evidence" value="ECO:0007669"/>
    <property type="project" value="UniProtKB-KW"/>
</dbReference>
<keyword evidence="15" id="KW-1185">Reference proteome</keyword>
<feature type="region of interest" description="Disordered" evidence="10">
    <location>
        <begin position="1"/>
        <end position="22"/>
    </location>
</feature>
<protein>
    <recommendedName>
        <fullName evidence="3">histidine kinase</fullName>
        <ecNumber evidence="3">2.7.13.3</ecNumber>
    </recommendedName>
</protein>
<keyword evidence="7 14" id="KW-0418">Kinase</keyword>
<keyword evidence="8" id="KW-0067">ATP-binding</keyword>
<dbReference type="InterPro" id="IPR036097">
    <property type="entry name" value="HisK_dim/P_sf"/>
</dbReference>
<dbReference type="PIRSF" id="PIRSF037532">
    <property type="entry name" value="STHK_NtrY"/>
    <property type="match status" value="1"/>
</dbReference>
<evidence type="ECO:0000256" key="9">
    <source>
        <dbReference type="ARBA" id="ARBA00023012"/>
    </source>
</evidence>
<dbReference type="Gene3D" id="6.10.340.10">
    <property type="match status" value="1"/>
</dbReference>
<evidence type="ECO:0000313" key="14">
    <source>
        <dbReference type="EMBL" id="PIL40086.1"/>
    </source>
</evidence>
<keyword evidence="11" id="KW-1133">Transmembrane helix</keyword>
<evidence type="ECO:0000256" key="5">
    <source>
        <dbReference type="ARBA" id="ARBA00022679"/>
    </source>
</evidence>
<dbReference type="Gene3D" id="1.10.287.130">
    <property type="match status" value="1"/>
</dbReference>
<dbReference type="SMART" id="SM00388">
    <property type="entry name" value="HisKA"/>
    <property type="match status" value="1"/>
</dbReference>
<dbReference type="EC" id="2.7.13.3" evidence="3"/>
<dbReference type="Pfam" id="PF00512">
    <property type="entry name" value="HisKA"/>
    <property type="match status" value="1"/>
</dbReference>
<keyword evidence="9" id="KW-0902">Two-component regulatory system</keyword>
<proteinExistence type="predicted"/>
<dbReference type="InterPro" id="IPR003594">
    <property type="entry name" value="HATPase_dom"/>
</dbReference>
<dbReference type="SMART" id="SM00387">
    <property type="entry name" value="HATPase_c"/>
    <property type="match status" value="1"/>
</dbReference>
<feature type="transmembrane region" description="Helical" evidence="11">
    <location>
        <begin position="59"/>
        <end position="86"/>
    </location>
</feature>
<evidence type="ECO:0000256" key="6">
    <source>
        <dbReference type="ARBA" id="ARBA00022741"/>
    </source>
</evidence>
<dbReference type="CDD" id="cd00082">
    <property type="entry name" value="HisKA"/>
    <property type="match status" value="1"/>
</dbReference>
<dbReference type="InterPro" id="IPR036890">
    <property type="entry name" value="HATPase_C_sf"/>
</dbReference>
<dbReference type="Gene3D" id="3.30.565.10">
    <property type="entry name" value="Histidine kinase-like ATPase, C-terminal domain"/>
    <property type="match status" value="1"/>
</dbReference>
<keyword evidence="5" id="KW-0808">Transferase</keyword>
<dbReference type="PRINTS" id="PR00344">
    <property type="entry name" value="BCTRLSENSOR"/>
</dbReference>
<dbReference type="InterPro" id="IPR017232">
    <property type="entry name" value="NtrY"/>
</dbReference>
<dbReference type="AlphaFoldDB" id="A0A2G8T218"/>
<evidence type="ECO:0000256" key="4">
    <source>
        <dbReference type="ARBA" id="ARBA00022553"/>
    </source>
</evidence>
<feature type="domain" description="HAMP" evidence="13">
    <location>
        <begin position="347"/>
        <end position="399"/>
    </location>
</feature>
<dbReference type="EMBL" id="PDOB01000011">
    <property type="protein sequence ID" value="PIL40086.1"/>
    <property type="molecule type" value="Genomic_DNA"/>
</dbReference>
<dbReference type="GO" id="GO:0000155">
    <property type="term" value="F:phosphorelay sensor kinase activity"/>
    <property type="evidence" value="ECO:0007669"/>
    <property type="project" value="InterPro"/>
</dbReference>
<dbReference type="SUPFAM" id="SSF47384">
    <property type="entry name" value="Homodimeric domain of signal transducing histidine kinase"/>
    <property type="match status" value="1"/>
</dbReference>
<dbReference type="InterPro" id="IPR003661">
    <property type="entry name" value="HisK_dim/P_dom"/>
</dbReference>
<evidence type="ECO:0000256" key="3">
    <source>
        <dbReference type="ARBA" id="ARBA00012438"/>
    </source>
</evidence>
<keyword evidence="11" id="KW-0812">Transmembrane</keyword>
<dbReference type="PROSITE" id="PS50885">
    <property type="entry name" value="HAMP"/>
    <property type="match status" value="1"/>
</dbReference>
<feature type="transmembrane region" description="Helical" evidence="11">
    <location>
        <begin position="98"/>
        <end position="120"/>
    </location>
</feature>
<evidence type="ECO:0000256" key="2">
    <source>
        <dbReference type="ARBA" id="ARBA00004370"/>
    </source>
</evidence>
<dbReference type="SUPFAM" id="SSF55874">
    <property type="entry name" value="ATPase domain of HSP90 chaperone/DNA topoisomerase II/histidine kinase"/>
    <property type="match status" value="1"/>
</dbReference>
<gene>
    <name evidence="14" type="ORF">CR103_09040</name>
</gene>
<feature type="transmembrane region" description="Helical" evidence="11">
    <location>
        <begin position="27"/>
        <end position="47"/>
    </location>
</feature>
<feature type="compositionally biased region" description="Polar residues" evidence="10">
    <location>
        <begin position="1"/>
        <end position="12"/>
    </location>
</feature>
<dbReference type="SUPFAM" id="SSF55785">
    <property type="entry name" value="PYP-like sensor domain (PAS domain)"/>
    <property type="match status" value="1"/>
</dbReference>
<dbReference type="Proteomes" id="UP000228593">
    <property type="component" value="Unassembled WGS sequence"/>
</dbReference>
<evidence type="ECO:0000256" key="7">
    <source>
        <dbReference type="ARBA" id="ARBA00022777"/>
    </source>
</evidence>
<dbReference type="InterPro" id="IPR005467">
    <property type="entry name" value="His_kinase_dom"/>
</dbReference>
<sequence>MPSTTPAGSSVQPKKPSLTRRSRVKQGLRYGLMVGGGIVCILLFLLASASDNSGFFDRYYSWLLGLNAGVALALLIFVVVALARLYGRYKSGKFGSRLMARLVLLFAGIGILPGLVIFLVSVRFVSHSIESWFDVKIEAALQSGLDLGRAALDESLAELRATAGVASATLAGQPQAATQVILNRIVTEQEGVQNAMLVDADGKLLASASEDKLANLAADLPTSQMLKGAQMPGGYTQSEGGIERDFRDSAAIAPSGADALDAATGLRLRVVVAVPEPPGAAPRYLQLLQAVPVNLATNAEVLRNAYSEYQTRFVARVGLRKMYIETLTLTLLLAIFGAVTSAFVMASNLAQPLLVLAEGTRAVAEGDLSPRPIVTTSDELGTLTQSFNTMTGQLFEARSAVERNRAALQSAKAHLESVLGNMSAGVIVLDADFIVVNSNEAVDRILLNDVGDHLGRALSEIEGLEGFAGAVTRAFSTQSAQSAAGSARQRTHWQQEIEIPRRLGTSDDHDITLLARGSRLPVGVGSGYIVVFDDISDVISAQRSVAWGEVARRLAHEIKNPLTPIQLSAERLQMKLESRLGPEDAALLNRSTTTIVNQVDAMKRMVDDFRDYAKAPPAVLQPLDLNGLIREILGLYLADDGNDIIHTALAPQLPAVMGDATQLRQVIHNLLQNAQDAMTERGAGEGQAPARIDVTTEAIRYQNAAGGAGTAVRLAIVDNGPGFAPRILSRAFEPYVTSKARGTGLGLPMVKKIIDEHGGRIDIQNRQDGTGASVLILLLKLTPEAAKLA</sequence>
<dbReference type="InterPro" id="IPR003660">
    <property type="entry name" value="HAMP_dom"/>
</dbReference>
<keyword evidence="11" id="KW-0472">Membrane</keyword>
<comment type="catalytic activity">
    <reaction evidence="1">
        <text>ATP + protein L-histidine = ADP + protein N-phospho-L-histidine.</text>
        <dbReference type="EC" id="2.7.13.3"/>
    </reaction>
</comment>
<evidence type="ECO:0000259" key="13">
    <source>
        <dbReference type="PROSITE" id="PS50885"/>
    </source>
</evidence>
<dbReference type="GO" id="GO:0016020">
    <property type="term" value="C:membrane"/>
    <property type="evidence" value="ECO:0007669"/>
    <property type="project" value="UniProtKB-SubCell"/>
</dbReference>
<dbReference type="InterPro" id="IPR004358">
    <property type="entry name" value="Sig_transdc_His_kin-like_C"/>
</dbReference>
<evidence type="ECO:0000256" key="10">
    <source>
        <dbReference type="SAM" id="MobiDB-lite"/>
    </source>
</evidence>
<evidence type="ECO:0000256" key="8">
    <source>
        <dbReference type="ARBA" id="ARBA00022840"/>
    </source>
</evidence>
<reference evidence="14 15" key="1">
    <citation type="submission" date="2017-10" db="EMBL/GenBank/DDBJ databases">
        <title>Massilia psychrophilum sp. nov., a novel purple-pigmented bacterium isolated from Tianshan glacier, Xinjiang Municipality, China.</title>
        <authorList>
            <person name="Wang H."/>
        </authorList>
    </citation>
    <scope>NUCLEOTIDE SEQUENCE [LARGE SCALE GENOMIC DNA]</scope>
    <source>
        <strain evidence="14 15">JCM 30813</strain>
    </source>
</reference>
<comment type="caution">
    <text evidence="14">The sequence shown here is derived from an EMBL/GenBank/DDBJ whole genome shotgun (WGS) entry which is preliminary data.</text>
</comment>